<accession>A0A017STD5</accession>
<dbReference type="Proteomes" id="UP000019804">
    <property type="component" value="Unassembled WGS sequence"/>
</dbReference>
<dbReference type="EMBL" id="KK088411">
    <property type="protein sequence ID" value="EYE99874.1"/>
    <property type="molecule type" value="Genomic_DNA"/>
</dbReference>
<dbReference type="HOGENOM" id="CLU_2276898_0_0_1"/>
<keyword evidence="3" id="KW-1185">Reference proteome</keyword>
<evidence type="ECO:0000256" key="1">
    <source>
        <dbReference type="SAM" id="Phobius"/>
    </source>
</evidence>
<dbReference type="AlphaFoldDB" id="A0A017STD5"/>
<organism evidence="2 3">
    <name type="scientific">Aspergillus ruber (strain CBS 135680)</name>
    <dbReference type="NCBI Taxonomy" id="1388766"/>
    <lineage>
        <taxon>Eukaryota</taxon>
        <taxon>Fungi</taxon>
        <taxon>Dikarya</taxon>
        <taxon>Ascomycota</taxon>
        <taxon>Pezizomycotina</taxon>
        <taxon>Eurotiomycetes</taxon>
        <taxon>Eurotiomycetidae</taxon>
        <taxon>Eurotiales</taxon>
        <taxon>Aspergillaceae</taxon>
        <taxon>Aspergillus</taxon>
        <taxon>Aspergillus subgen. Aspergillus</taxon>
    </lineage>
</organism>
<gene>
    <name evidence="2" type="ORF">EURHEDRAFT_407876</name>
</gene>
<protein>
    <submittedName>
        <fullName evidence="2">Uncharacterized protein</fullName>
    </submittedName>
</protein>
<name>A0A017STD5_ASPRC</name>
<proteinExistence type="predicted"/>
<keyword evidence="1" id="KW-0812">Transmembrane</keyword>
<dbReference type="RefSeq" id="XP_040643562.1">
    <property type="nucleotide sequence ID" value="XM_040780687.1"/>
</dbReference>
<sequence>MYKYAPVIPGFYQLSQPELSGRLHVCAILKLIHRHCQMTPPAVSHTDGDGRVPFACFDMVTLFPLRRQSTFYTFFTSFLYLYCFPITIESILYYKYLVDSLS</sequence>
<reference evidence="3" key="1">
    <citation type="journal article" date="2014" name="Nat. Commun.">
        <title>Genomic adaptations of the halophilic Dead Sea filamentous fungus Eurotium rubrum.</title>
        <authorList>
            <person name="Kis-Papo T."/>
            <person name="Weig A.R."/>
            <person name="Riley R."/>
            <person name="Persoh D."/>
            <person name="Salamov A."/>
            <person name="Sun H."/>
            <person name="Lipzen A."/>
            <person name="Wasser S.P."/>
            <person name="Rambold G."/>
            <person name="Grigoriev I.V."/>
            <person name="Nevo E."/>
        </authorList>
    </citation>
    <scope>NUCLEOTIDE SEQUENCE [LARGE SCALE GENOMIC DNA]</scope>
    <source>
        <strain evidence="3">CBS 135680</strain>
    </source>
</reference>
<feature type="transmembrane region" description="Helical" evidence="1">
    <location>
        <begin position="71"/>
        <end position="94"/>
    </location>
</feature>
<keyword evidence="1" id="KW-1133">Transmembrane helix</keyword>
<keyword evidence="1" id="KW-0472">Membrane</keyword>
<evidence type="ECO:0000313" key="2">
    <source>
        <dbReference type="EMBL" id="EYE99874.1"/>
    </source>
</evidence>
<dbReference type="GeneID" id="63695811"/>
<evidence type="ECO:0000313" key="3">
    <source>
        <dbReference type="Proteomes" id="UP000019804"/>
    </source>
</evidence>